<dbReference type="KEGG" id="tim:GMBLW1_24800"/>
<proteinExistence type="predicted"/>
<gene>
    <name evidence="2" type="ORF">GMBLW1_24800</name>
</gene>
<dbReference type="RefSeq" id="WP_162656680.1">
    <property type="nucleotide sequence ID" value="NZ_LR593887.1"/>
</dbReference>
<evidence type="ECO:0000313" key="3">
    <source>
        <dbReference type="Proteomes" id="UP000464378"/>
    </source>
</evidence>
<dbReference type="AlphaFoldDB" id="A0A6C2YIW4"/>
<dbReference type="SUPFAM" id="SSF50939">
    <property type="entry name" value="Sialidases"/>
    <property type="match status" value="1"/>
</dbReference>
<evidence type="ECO:0008006" key="4">
    <source>
        <dbReference type="Google" id="ProtNLM"/>
    </source>
</evidence>
<dbReference type="EMBL" id="LR593887">
    <property type="protein sequence ID" value="VTR98532.1"/>
    <property type="molecule type" value="Genomic_DNA"/>
</dbReference>
<dbReference type="Gene3D" id="2.120.10.10">
    <property type="match status" value="1"/>
</dbReference>
<accession>A0A6C2YIW4</accession>
<protein>
    <recommendedName>
        <fullName evidence="4">Sialidase domain-containing protein</fullName>
    </recommendedName>
</protein>
<dbReference type="EMBL" id="LR586016">
    <property type="protein sequence ID" value="VIP01480.1"/>
    <property type="molecule type" value="Genomic_DNA"/>
</dbReference>
<reference evidence="2" key="1">
    <citation type="submission" date="2019-04" db="EMBL/GenBank/DDBJ databases">
        <authorList>
            <consortium name="Science for Life Laboratories"/>
        </authorList>
    </citation>
    <scope>NUCLEOTIDE SEQUENCE</scope>
    <source>
        <strain evidence="2">MBLW1</strain>
    </source>
</reference>
<sequence length="372" mass="40879">MSIAHGWSRRPVWLAVLLLGVAFGPNSGTPRGIIGGSARGESPPESPKNSPQTEVPTLVETRLLPVGERTPVVADLLRFEDGWLMAVQERLGDDDRQDRIAVLRSTDGQQWNRLSELRSPTEGSGMVGPSLLRLADGRVQLQAHILLPGIDGKLPRFGGTVQTWAWLSTDGRQWDAGTAIGRGDHPMAASTRGDAGLWSVGIGCSCGNAQTMQVMHLADGKRWQMPEKRVDSGWMPGTGAIVQSGDRVLAFVTRTLTSVDGQQRSLWRIRSQAPFREWEWDELPMALQSPRLLAIPGRNPILAANRFDGKARLQLAEVDPKTGEISERLSLPLRGSRQPVGLAWHAGMLVIVRPVIHEGTTRLEWRQIRWPG</sequence>
<dbReference type="InterPro" id="IPR036278">
    <property type="entry name" value="Sialidase_sf"/>
</dbReference>
<feature type="region of interest" description="Disordered" evidence="1">
    <location>
        <begin position="32"/>
        <end position="55"/>
    </location>
</feature>
<keyword evidence="3" id="KW-1185">Reference proteome</keyword>
<evidence type="ECO:0000256" key="1">
    <source>
        <dbReference type="SAM" id="MobiDB-lite"/>
    </source>
</evidence>
<organism evidence="2">
    <name type="scientific">Tuwongella immobilis</name>
    <dbReference type="NCBI Taxonomy" id="692036"/>
    <lineage>
        <taxon>Bacteria</taxon>
        <taxon>Pseudomonadati</taxon>
        <taxon>Planctomycetota</taxon>
        <taxon>Planctomycetia</taxon>
        <taxon>Gemmatales</taxon>
        <taxon>Gemmataceae</taxon>
        <taxon>Tuwongella</taxon>
    </lineage>
</organism>
<name>A0A6C2YIW4_9BACT</name>
<dbReference type="InParanoid" id="A0A6C2YIW4"/>
<evidence type="ECO:0000313" key="2">
    <source>
        <dbReference type="EMBL" id="VIP01480.1"/>
    </source>
</evidence>
<dbReference type="Proteomes" id="UP000464378">
    <property type="component" value="Chromosome"/>
</dbReference>